<sequence>MGMNIADPRYEDLAIEVHSRLSDLVISIRNTCFPETSSATQTGVEPSPLSHGQDLGLHQLDVHKVGQPDHHGQNVEPHQFSQGQSVQTSEIDQSHPVQTDLVETEKTLSAPAAIITKSGLENPQFQTTFKSTSGFKNGIDIQAWCRSIVPNEMATDAGLDAEVADSLHSNAEPLESALKSGKKKAPKRLLGQTGFDDQSPLESLKRRRSERIHQRTNPSNSS</sequence>
<feature type="compositionally biased region" description="Polar residues" evidence="1">
    <location>
        <begin position="79"/>
        <end position="97"/>
    </location>
</feature>
<proteinExistence type="predicted"/>
<protein>
    <submittedName>
        <fullName evidence="2">Uncharacterized protein</fullName>
    </submittedName>
</protein>
<dbReference type="GeneID" id="54301134"/>
<evidence type="ECO:0000313" key="3">
    <source>
        <dbReference type="Proteomes" id="UP000799438"/>
    </source>
</evidence>
<keyword evidence="3" id="KW-1185">Reference proteome</keyword>
<organism evidence="2 3">
    <name type="scientific">Aplosporella prunicola CBS 121167</name>
    <dbReference type="NCBI Taxonomy" id="1176127"/>
    <lineage>
        <taxon>Eukaryota</taxon>
        <taxon>Fungi</taxon>
        <taxon>Dikarya</taxon>
        <taxon>Ascomycota</taxon>
        <taxon>Pezizomycotina</taxon>
        <taxon>Dothideomycetes</taxon>
        <taxon>Dothideomycetes incertae sedis</taxon>
        <taxon>Botryosphaeriales</taxon>
        <taxon>Aplosporellaceae</taxon>
        <taxon>Aplosporella</taxon>
    </lineage>
</organism>
<dbReference type="RefSeq" id="XP_033392124.1">
    <property type="nucleotide sequence ID" value="XM_033543637.1"/>
</dbReference>
<reference evidence="2" key="1">
    <citation type="journal article" date="2020" name="Stud. Mycol.">
        <title>101 Dothideomycetes genomes: a test case for predicting lifestyles and emergence of pathogens.</title>
        <authorList>
            <person name="Haridas S."/>
            <person name="Albert R."/>
            <person name="Binder M."/>
            <person name="Bloem J."/>
            <person name="Labutti K."/>
            <person name="Salamov A."/>
            <person name="Andreopoulos B."/>
            <person name="Baker S."/>
            <person name="Barry K."/>
            <person name="Bills G."/>
            <person name="Bluhm B."/>
            <person name="Cannon C."/>
            <person name="Castanera R."/>
            <person name="Culley D."/>
            <person name="Daum C."/>
            <person name="Ezra D."/>
            <person name="Gonzalez J."/>
            <person name="Henrissat B."/>
            <person name="Kuo A."/>
            <person name="Liang C."/>
            <person name="Lipzen A."/>
            <person name="Lutzoni F."/>
            <person name="Magnuson J."/>
            <person name="Mondo S."/>
            <person name="Nolan M."/>
            <person name="Ohm R."/>
            <person name="Pangilinan J."/>
            <person name="Park H.-J."/>
            <person name="Ramirez L."/>
            <person name="Alfaro M."/>
            <person name="Sun H."/>
            <person name="Tritt A."/>
            <person name="Yoshinaga Y."/>
            <person name="Zwiers L.-H."/>
            <person name="Turgeon B."/>
            <person name="Goodwin S."/>
            <person name="Spatafora J."/>
            <person name="Crous P."/>
            <person name="Grigoriev I."/>
        </authorList>
    </citation>
    <scope>NUCLEOTIDE SEQUENCE</scope>
    <source>
        <strain evidence="2">CBS 121167</strain>
    </source>
</reference>
<dbReference type="AlphaFoldDB" id="A0A6A6AXS5"/>
<feature type="region of interest" description="Disordered" evidence="1">
    <location>
        <begin position="174"/>
        <end position="222"/>
    </location>
</feature>
<evidence type="ECO:0000313" key="2">
    <source>
        <dbReference type="EMBL" id="KAF2136406.1"/>
    </source>
</evidence>
<dbReference type="EMBL" id="ML995522">
    <property type="protein sequence ID" value="KAF2136406.1"/>
    <property type="molecule type" value="Genomic_DNA"/>
</dbReference>
<name>A0A6A6AXS5_9PEZI</name>
<evidence type="ECO:0000256" key="1">
    <source>
        <dbReference type="SAM" id="MobiDB-lite"/>
    </source>
</evidence>
<feature type="region of interest" description="Disordered" evidence="1">
    <location>
        <begin position="65"/>
        <end position="97"/>
    </location>
</feature>
<dbReference type="Proteomes" id="UP000799438">
    <property type="component" value="Unassembled WGS sequence"/>
</dbReference>
<accession>A0A6A6AXS5</accession>
<gene>
    <name evidence="2" type="ORF">K452DRAFT_313215</name>
</gene>